<feature type="compositionally biased region" description="Basic and acidic residues" evidence="1">
    <location>
        <begin position="33"/>
        <end position="46"/>
    </location>
</feature>
<feature type="region of interest" description="Disordered" evidence="1">
    <location>
        <begin position="26"/>
        <end position="143"/>
    </location>
</feature>
<evidence type="ECO:0000256" key="1">
    <source>
        <dbReference type="SAM" id="MobiDB-lite"/>
    </source>
</evidence>
<accession>A0ABR1GJ74</accession>
<evidence type="ECO:0008006" key="4">
    <source>
        <dbReference type="Google" id="ProtNLM"/>
    </source>
</evidence>
<organism evidence="2 3">
    <name type="scientific">Neonectria punicea</name>
    <dbReference type="NCBI Taxonomy" id="979145"/>
    <lineage>
        <taxon>Eukaryota</taxon>
        <taxon>Fungi</taxon>
        <taxon>Dikarya</taxon>
        <taxon>Ascomycota</taxon>
        <taxon>Pezizomycotina</taxon>
        <taxon>Sordariomycetes</taxon>
        <taxon>Hypocreomycetidae</taxon>
        <taxon>Hypocreales</taxon>
        <taxon>Nectriaceae</taxon>
        <taxon>Neonectria</taxon>
    </lineage>
</organism>
<evidence type="ECO:0000313" key="3">
    <source>
        <dbReference type="Proteomes" id="UP001498476"/>
    </source>
</evidence>
<gene>
    <name evidence="2" type="ORF">QQX98_012474</name>
</gene>
<feature type="compositionally biased region" description="Low complexity" evidence="1">
    <location>
        <begin position="123"/>
        <end position="137"/>
    </location>
</feature>
<dbReference type="PANTHER" id="PTHR42345">
    <property type="entry name" value="TPR_REGION DOMAIN-CONTAINING PROTEIN"/>
    <property type="match status" value="1"/>
</dbReference>
<feature type="compositionally biased region" description="Low complexity" evidence="1">
    <location>
        <begin position="54"/>
        <end position="66"/>
    </location>
</feature>
<name>A0ABR1GJ74_9HYPO</name>
<comment type="caution">
    <text evidence="2">The sequence shown here is derived from an EMBL/GenBank/DDBJ whole genome shotgun (WGS) entry which is preliminary data.</text>
</comment>
<protein>
    <recommendedName>
        <fullName evidence="4">VTC domain-containing protein</fullName>
    </recommendedName>
</protein>
<reference evidence="2 3" key="1">
    <citation type="journal article" date="2025" name="Microbiol. Resour. Announc.">
        <title>Draft genome sequences for Neonectria magnoliae and Neonectria punicea, canker pathogens of Liriodendron tulipifera and Acer saccharum in West Virginia.</title>
        <authorList>
            <person name="Petronek H.M."/>
            <person name="Kasson M.T."/>
            <person name="Metheny A.M."/>
            <person name="Stauder C.M."/>
            <person name="Lovett B."/>
            <person name="Lynch S.C."/>
            <person name="Garnas J.R."/>
            <person name="Kasson L.R."/>
            <person name="Stajich J.E."/>
        </authorList>
    </citation>
    <scope>NUCLEOTIDE SEQUENCE [LARGE SCALE GENOMIC DNA]</scope>
    <source>
        <strain evidence="2 3">NRRL 64653</strain>
    </source>
</reference>
<sequence length="809" mass="90469">MADQTDEKKGFWGGLLRRASVARKLSAKAAKSPSRDQFPDDVRDGDGDSGFGGDSAAVSSPVSSPVTNFIPIVQKRPPAFADIPDLSPASRRRPRRPPSDIDPVKPTNSASRRSGAPKRRPLRSPGPSSSWPPSGLSSHEELPPQHALELIARGAPSHKGHKRSIPHATDSYYALYTTSGGTRHDGTDVADLHDGMTQFMTLRMLGPGRATYPWETLEQPSYAFHFGHLPGTITLNEWVSMASHPPPSIALRDSGVMPRPMDLERIFERLEELRHGLEDDDEGLLYRILYKRILRDPDKILSPHRTLDKQITDLILVLSRPNWFDFTNPRNQVATRFVFDTSEANRDQYRKFFHQLLLSLELDMRIQSRQHGDSAKEKLLQQIPPTIQWNLALARRWREYVRVDDFGKTPDDILFRYKLKKRQSRMLKRFAQMMKWPNLAATLENMNQKDSQMALDDISSDAYAFFSGMILPGPTFPFLIMNTLLDLDPDSTTNDLALLSHVHPHCGFQYRSSHTYWSSSCIVGKVLAPTCHSVAGWVGPARPTTDLGRSQIARIRSRKPKQRMGPEDVESMGERSDPLGPQAEVYPVDEYQLVTPRGVDDVADTVRIELLSLKTADRPEDTTLTVGGPRLFDATVQFAIDGVSWPLRLMYDVSFVAAWPCSDGPHPLFFDYVYASIRADAIVGVRDWGGLYGGPATHSVRSSPGPGMMRGPYRDLFSHSFGHGPSNGRAVFDTGAEEEDDDDEKVLVVEAFGVRDNEVLARAWCSHWGLSAVVADIRKTCMACAVREAYAATLTVVILVEGQEYRIDE</sequence>
<proteinExistence type="predicted"/>
<dbReference type="PANTHER" id="PTHR42345:SF1">
    <property type="entry name" value="VTC DOMAIN-CONTAINING PROTEIN"/>
    <property type="match status" value="1"/>
</dbReference>
<dbReference type="EMBL" id="JAZAVJ010000373">
    <property type="protein sequence ID" value="KAK7398149.1"/>
    <property type="molecule type" value="Genomic_DNA"/>
</dbReference>
<dbReference type="Proteomes" id="UP001498476">
    <property type="component" value="Unassembled WGS sequence"/>
</dbReference>
<keyword evidence="3" id="KW-1185">Reference proteome</keyword>
<feature type="region of interest" description="Disordered" evidence="1">
    <location>
        <begin position="556"/>
        <end position="581"/>
    </location>
</feature>
<evidence type="ECO:0000313" key="2">
    <source>
        <dbReference type="EMBL" id="KAK7398149.1"/>
    </source>
</evidence>